<evidence type="ECO:0000313" key="6">
    <source>
        <dbReference type="Proteomes" id="UP000776164"/>
    </source>
</evidence>
<evidence type="ECO:0000256" key="3">
    <source>
        <dbReference type="ARBA" id="ARBA00023163"/>
    </source>
</evidence>
<organism evidence="5 6">
    <name type="scientific">Subtercola frigoramans</name>
    <dbReference type="NCBI Taxonomy" id="120298"/>
    <lineage>
        <taxon>Bacteria</taxon>
        <taxon>Bacillati</taxon>
        <taxon>Actinomycetota</taxon>
        <taxon>Actinomycetes</taxon>
        <taxon>Micrococcales</taxon>
        <taxon>Microbacteriaceae</taxon>
        <taxon>Subtercola</taxon>
    </lineage>
</organism>
<dbReference type="SMART" id="SM00347">
    <property type="entry name" value="HTH_MARR"/>
    <property type="match status" value="1"/>
</dbReference>
<dbReference type="Proteomes" id="UP000776164">
    <property type="component" value="Unassembled WGS sequence"/>
</dbReference>
<evidence type="ECO:0000313" key="5">
    <source>
        <dbReference type="EMBL" id="MBM7470779.1"/>
    </source>
</evidence>
<dbReference type="InterPro" id="IPR036388">
    <property type="entry name" value="WH-like_DNA-bd_sf"/>
</dbReference>
<name>A0ABS2L174_9MICO</name>
<comment type="caution">
    <text evidence="5">The sequence shown here is derived from an EMBL/GenBank/DDBJ whole genome shotgun (WGS) entry which is preliminary data.</text>
</comment>
<evidence type="ECO:0000259" key="4">
    <source>
        <dbReference type="PROSITE" id="PS50995"/>
    </source>
</evidence>
<keyword evidence="3" id="KW-0804">Transcription</keyword>
<dbReference type="InterPro" id="IPR039422">
    <property type="entry name" value="MarR/SlyA-like"/>
</dbReference>
<dbReference type="Pfam" id="PF01047">
    <property type="entry name" value="MarR"/>
    <property type="match status" value="1"/>
</dbReference>
<keyword evidence="6" id="KW-1185">Reference proteome</keyword>
<evidence type="ECO:0000256" key="2">
    <source>
        <dbReference type="ARBA" id="ARBA00023125"/>
    </source>
</evidence>
<evidence type="ECO:0000256" key="1">
    <source>
        <dbReference type="ARBA" id="ARBA00023015"/>
    </source>
</evidence>
<dbReference type="PROSITE" id="PS50995">
    <property type="entry name" value="HTH_MARR_2"/>
    <property type="match status" value="1"/>
</dbReference>
<feature type="domain" description="HTH marR-type" evidence="4">
    <location>
        <begin position="22"/>
        <end position="157"/>
    </location>
</feature>
<sequence>MDVTSDQQGTKQQAIAPGSSAYTTLFIELVRLEIELWERLDRLQRADVGISVAQLQSLRAVALRAGSARVQDISDDLQITVGAASKVIDRLAHDGLVERSPHPVDRRSMVITLTPRGAAAYESASSSASRHLAAVLGSGMDEGQAGALSATLSALSSSLRRGAKS</sequence>
<dbReference type="InterPro" id="IPR023187">
    <property type="entry name" value="Tscrpt_reg_MarR-type_CS"/>
</dbReference>
<dbReference type="PROSITE" id="PS01117">
    <property type="entry name" value="HTH_MARR_1"/>
    <property type="match status" value="1"/>
</dbReference>
<gene>
    <name evidence="5" type="ORF">JOE66_000413</name>
</gene>
<keyword evidence="1" id="KW-0805">Transcription regulation</keyword>
<reference evidence="5 6" key="1">
    <citation type="submission" date="2021-01" db="EMBL/GenBank/DDBJ databases">
        <title>Sequencing the genomes of 1000 actinobacteria strains.</title>
        <authorList>
            <person name="Klenk H.-P."/>
        </authorList>
    </citation>
    <scope>NUCLEOTIDE SEQUENCE [LARGE SCALE GENOMIC DNA]</scope>
    <source>
        <strain evidence="5 6">DSM 13057</strain>
    </source>
</reference>
<dbReference type="InterPro" id="IPR000835">
    <property type="entry name" value="HTH_MarR-typ"/>
</dbReference>
<dbReference type="InterPro" id="IPR036390">
    <property type="entry name" value="WH_DNA-bd_sf"/>
</dbReference>
<proteinExistence type="predicted"/>
<dbReference type="RefSeq" id="WP_205106481.1">
    <property type="nucleotide sequence ID" value="NZ_BAAAHT010000018.1"/>
</dbReference>
<dbReference type="PANTHER" id="PTHR33164:SF43">
    <property type="entry name" value="HTH-TYPE TRANSCRIPTIONAL REPRESSOR YETL"/>
    <property type="match status" value="1"/>
</dbReference>
<dbReference type="GO" id="GO:0003677">
    <property type="term" value="F:DNA binding"/>
    <property type="evidence" value="ECO:0007669"/>
    <property type="project" value="UniProtKB-KW"/>
</dbReference>
<dbReference type="Gene3D" id="1.10.10.10">
    <property type="entry name" value="Winged helix-like DNA-binding domain superfamily/Winged helix DNA-binding domain"/>
    <property type="match status" value="1"/>
</dbReference>
<accession>A0ABS2L174</accession>
<dbReference type="EMBL" id="JAFBBU010000001">
    <property type="protein sequence ID" value="MBM7470779.1"/>
    <property type="molecule type" value="Genomic_DNA"/>
</dbReference>
<protein>
    <submittedName>
        <fullName evidence="5">DNA-binding MarR family transcriptional regulator</fullName>
    </submittedName>
</protein>
<keyword evidence="2 5" id="KW-0238">DNA-binding</keyword>
<dbReference type="PANTHER" id="PTHR33164">
    <property type="entry name" value="TRANSCRIPTIONAL REGULATOR, MARR FAMILY"/>
    <property type="match status" value="1"/>
</dbReference>
<dbReference type="SUPFAM" id="SSF46785">
    <property type="entry name" value="Winged helix' DNA-binding domain"/>
    <property type="match status" value="1"/>
</dbReference>